<dbReference type="Pfam" id="PF01103">
    <property type="entry name" value="Omp85"/>
    <property type="match status" value="1"/>
</dbReference>
<dbReference type="InterPro" id="IPR000184">
    <property type="entry name" value="Bac_surfAg_D15"/>
</dbReference>
<dbReference type="GO" id="GO:0071709">
    <property type="term" value="P:membrane assembly"/>
    <property type="evidence" value="ECO:0007669"/>
    <property type="project" value="InterPro"/>
</dbReference>
<keyword evidence="2" id="KW-1134">Transmembrane beta strand</keyword>
<feature type="signal peptide" evidence="9">
    <location>
        <begin position="1"/>
        <end position="31"/>
    </location>
</feature>
<keyword evidence="5" id="KW-0677">Repeat</keyword>
<keyword evidence="4 9" id="KW-0732">Signal</keyword>
<keyword evidence="6" id="KW-0472">Membrane</keyword>
<dbReference type="Proteomes" id="UP000779809">
    <property type="component" value="Unassembled WGS sequence"/>
</dbReference>
<evidence type="ECO:0000256" key="8">
    <source>
        <dbReference type="NCBIfam" id="TIGR03303"/>
    </source>
</evidence>
<dbReference type="Pfam" id="PF07244">
    <property type="entry name" value="POTRA"/>
    <property type="match status" value="5"/>
</dbReference>
<evidence type="ECO:0000256" key="2">
    <source>
        <dbReference type="ARBA" id="ARBA00022452"/>
    </source>
</evidence>
<name>A0A932A961_9BACT</name>
<dbReference type="InterPro" id="IPR034746">
    <property type="entry name" value="POTRA"/>
</dbReference>
<sequence>MSLRAKRIRSAAARCLAAALLVFVFSGLAAAQQEIVQEVQIHGNRRIPAETLRARIFTRAGDVYDPAGMERDFNSLWNTGYFEDLRIEREDSAKGYIIHIYVKERPTIRRIEYKGLSSVSQSDVLDRFKERKVGLTVENQYDPTKIKKAEVVLKELLGEHGRQFAKVTPEIHPIPPAAVEVVFNIVEGPKVKVGKIKFEGNKNIHSRTLRAAMKNLKPIGIPHSIFLESLFSKTYDASKLTEDAERVRNAYQEKGYFKALVHDPKTQVRDSGGINFPFFWKGKHGKAVDITMPIEEGGRYRLGTITFKNNRAITNQRALRGMFPIRDGDIFNTDLIRKGLDNLRKGYGELGYINFTSVPDTKIDDEKHLVSLEIDVDEGKPFYVRRIEFQGNTTTRDKVIRRELAVEEGGVYNSRLWDQSILRLNQLNYFETLKAEQDTEIRRNETDGTVDLTLKLKEKGKNQIGLNGGVSGLSGSFIGLNYQTNNFLGLGETLTIEANVGSRQKNILFGFTEPYMFDRPLQTGFTVYYRQYNYNQAQLQSQFTNQPINLPQNFLNTLQNYNQSSVGMTVFASYPLRHSFKRVGLTYSLDNSTVNTFSDASRSLFESIQFRSVDGPNALKGIVTSKVLPSFSFSTINSTFRPTGGQSLYAGGEISGLGGNVRTIRPIVEYKRWFPMRGIHFTHDPGNAPQILGVRIQGSFLTGWGDIVAPPFERFYLGGDNDLRGFDVRTLSPVIYLVQKVNFPLLNPDGTTVPVDKNNPRRGNIAVPIPARKLVFPGGDTSIVSNVEYRIPIAGPVTLAIFNDFGMNMALRPSQLRLSTDSVNALNTGSFGCSDIDITFQCVGVSPPLPAFSRSISVISGTNYVPRMSTGLELQVLMPVINAPLRVYYAYNPLRMNTLTQTPNQITRDMFPVGGAGDFSYQQALRAFSPGYRLSEPKSTFRFTVSTTF</sequence>
<dbReference type="Gene3D" id="3.10.20.310">
    <property type="entry name" value="membrane protein fhac"/>
    <property type="match status" value="5"/>
</dbReference>
<dbReference type="AlphaFoldDB" id="A0A932A961"/>
<proteinExistence type="predicted"/>
<evidence type="ECO:0000256" key="4">
    <source>
        <dbReference type="ARBA" id="ARBA00022729"/>
    </source>
</evidence>
<accession>A0A932A961</accession>
<dbReference type="Gene3D" id="2.40.160.50">
    <property type="entry name" value="membrane protein fhac: a member of the omp85/tpsb transporter family"/>
    <property type="match status" value="1"/>
</dbReference>
<comment type="caution">
    <text evidence="11">The sequence shown here is derived from an EMBL/GenBank/DDBJ whole genome shotgun (WGS) entry which is preliminary data.</text>
</comment>
<evidence type="ECO:0000256" key="5">
    <source>
        <dbReference type="ARBA" id="ARBA00022737"/>
    </source>
</evidence>
<keyword evidence="3" id="KW-0812">Transmembrane</keyword>
<evidence type="ECO:0000256" key="1">
    <source>
        <dbReference type="ARBA" id="ARBA00004370"/>
    </source>
</evidence>
<dbReference type="InterPro" id="IPR023707">
    <property type="entry name" value="OM_assembly_BamA"/>
</dbReference>
<dbReference type="GO" id="GO:0009279">
    <property type="term" value="C:cell outer membrane"/>
    <property type="evidence" value="ECO:0007669"/>
    <property type="project" value="UniProtKB-UniRule"/>
</dbReference>
<dbReference type="PIRSF" id="PIRSF006076">
    <property type="entry name" value="OM_assembly_OMP85"/>
    <property type="match status" value="1"/>
</dbReference>
<evidence type="ECO:0000259" key="10">
    <source>
        <dbReference type="PROSITE" id="PS51779"/>
    </source>
</evidence>
<dbReference type="PROSITE" id="PS51779">
    <property type="entry name" value="POTRA"/>
    <property type="match status" value="2"/>
</dbReference>
<evidence type="ECO:0000313" key="12">
    <source>
        <dbReference type="Proteomes" id="UP000779809"/>
    </source>
</evidence>
<organism evidence="11 12">
    <name type="scientific">Candidatus Korobacter versatilis</name>
    <dbReference type="NCBI Taxonomy" id="658062"/>
    <lineage>
        <taxon>Bacteria</taxon>
        <taxon>Pseudomonadati</taxon>
        <taxon>Acidobacteriota</taxon>
        <taxon>Terriglobia</taxon>
        <taxon>Terriglobales</taxon>
        <taxon>Candidatus Korobacteraceae</taxon>
        <taxon>Candidatus Korobacter</taxon>
    </lineage>
</organism>
<evidence type="ECO:0000256" key="3">
    <source>
        <dbReference type="ARBA" id="ARBA00022692"/>
    </source>
</evidence>
<evidence type="ECO:0000256" key="6">
    <source>
        <dbReference type="ARBA" id="ARBA00023136"/>
    </source>
</evidence>
<dbReference type="PANTHER" id="PTHR12815">
    <property type="entry name" value="SORTING AND ASSEMBLY MACHINERY SAMM50 PROTEIN FAMILY MEMBER"/>
    <property type="match status" value="1"/>
</dbReference>
<feature type="domain" description="POTRA" evidence="10">
    <location>
        <begin position="300"/>
        <end position="379"/>
    </location>
</feature>
<comment type="subcellular location">
    <subcellularLocation>
        <location evidence="1">Membrane</location>
    </subcellularLocation>
</comment>
<gene>
    <name evidence="11" type="primary">bamA</name>
    <name evidence="11" type="ORF">HYX28_09370</name>
</gene>
<dbReference type="EMBL" id="JACPNR010000011">
    <property type="protein sequence ID" value="MBI2678977.1"/>
    <property type="molecule type" value="Genomic_DNA"/>
</dbReference>
<dbReference type="NCBIfam" id="TIGR03303">
    <property type="entry name" value="OM_YaeT"/>
    <property type="match status" value="1"/>
</dbReference>
<dbReference type="InterPro" id="IPR010827">
    <property type="entry name" value="BamA/TamA_POTRA"/>
</dbReference>
<protein>
    <recommendedName>
        <fullName evidence="8">Outer membrane protein assembly factor BamA</fullName>
    </recommendedName>
</protein>
<reference evidence="11" key="1">
    <citation type="submission" date="2020-07" db="EMBL/GenBank/DDBJ databases">
        <title>Huge and variable diversity of episymbiotic CPR bacteria and DPANN archaea in groundwater ecosystems.</title>
        <authorList>
            <person name="He C.Y."/>
            <person name="Keren R."/>
            <person name="Whittaker M."/>
            <person name="Farag I.F."/>
            <person name="Doudna J."/>
            <person name="Cate J.H.D."/>
            <person name="Banfield J.F."/>
        </authorList>
    </citation>
    <scope>NUCLEOTIDE SEQUENCE</scope>
    <source>
        <strain evidence="11">NC_groundwater_580_Pr5_B-0.1um_64_19</strain>
    </source>
</reference>
<evidence type="ECO:0000256" key="9">
    <source>
        <dbReference type="SAM" id="SignalP"/>
    </source>
</evidence>
<evidence type="ECO:0000256" key="7">
    <source>
        <dbReference type="ARBA" id="ARBA00023237"/>
    </source>
</evidence>
<evidence type="ECO:0000313" key="11">
    <source>
        <dbReference type="EMBL" id="MBI2678977.1"/>
    </source>
</evidence>
<feature type="chain" id="PRO_5037550029" description="Outer membrane protein assembly factor BamA" evidence="9">
    <location>
        <begin position="32"/>
        <end position="949"/>
    </location>
</feature>
<feature type="domain" description="POTRA" evidence="10">
    <location>
        <begin position="382"/>
        <end position="459"/>
    </location>
</feature>
<keyword evidence="7" id="KW-0998">Cell outer membrane</keyword>
<dbReference type="InterPro" id="IPR039910">
    <property type="entry name" value="D15-like"/>
</dbReference>
<dbReference type="PANTHER" id="PTHR12815:SF47">
    <property type="entry name" value="TRANSLOCATION AND ASSEMBLY MODULE SUBUNIT TAMA"/>
    <property type="match status" value="1"/>
</dbReference>